<gene>
    <name evidence="1" type="ORF">BU25DRAFT_430999</name>
</gene>
<evidence type="ECO:0000313" key="2">
    <source>
        <dbReference type="Proteomes" id="UP000799754"/>
    </source>
</evidence>
<proteinExistence type="predicted"/>
<dbReference type="Proteomes" id="UP000799754">
    <property type="component" value="Unassembled WGS sequence"/>
</dbReference>
<protein>
    <submittedName>
        <fullName evidence="1">Dynactin-like protein Arp1 p62 subunit RO2</fullName>
    </submittedName>
</protein>
<dbReference type="EMBL" id="MU006714">
    <property type="protein sequence ID" value="KAF2628189.1"/>
    <property type="molecule type" value="Genomic_DNA"/>
</dbReference>
<sequence length="576" mass="63598">MAQPFPYTYYACDCFDSNTGADEEERTFDPRSPRADYALYPLEHLLYCEDCLRIRCPRCTIEETLNWYCPSCLFEVPSSVVKSDGNRCTRNCFNCPVCTSPLSVHSVENPEAPSAAGGPYILACSYCHWSTAETGIEFEKHTGIHSQLSRVANGGTPIPTQKERDKERDRRCKELDDQRASRHSVRPPPEDSPAADTATGGEAVQRDERFSNLSAFYKTQTDAQTPSNLFAAHDMSFSSPSTYSRIMNLYSTTSRNKKRDKPPPMREAAAELEGLSIHDPASDAAAIERLKKDGWSSTLSPAQKLAQIDPHVQFEDELRPVATLLCTKRSKRCRSCRHILSKPESKITSTRYKIKLLALNHIPRISIRALPSPTAQQPLPLAPGPTSSQPSPFNYNNLRQGIPTNFVIHLSNPLFDPVRVTLATPSTTPGKVHSKVTILCPQFEIGANTDVWDDALSSSSSSAAPVNKGTVVDSDGAIEPGKPYDRGRNWTSVVIEVVPGFLDQSIVSSTTDQGPDGELEEDDDVVEIPIFVRLEFEADINAEERGLGDSRGSKGEKETREEAFWTVVGAGRIARV</sequence>
<keyword evidence="2" id="KW-1185">Reference proteome</keyword>
<accession>A0ACB6S2E5</accession>
<name>A0ACB6S2E5_9PLEO</name>
<reference evidence="1" key="1">
    <citation type="journal article" date="2020" name="Stud. Mycol.">
        <title>101 Dothideomycetes genomes: a test case for predicting lifestyles and emergence of pathogens.</title>
        <authorList>
            <person name="Haridas S."/>
            <person name="Albert R."/>
            <person name="Binder M."/>
            <person name="Bloem J."/>
            <person name="Labutti K."/>
            <person name="Salamov A."/>
            <person name="Andreopoulos B."/>
            <person name="Baker S."/>
            <person name="Barry K."/>
            <person name="Bills G."/>
            <person name="Bluhm B."/>
            <person name="Cannon C."/>
            <person name="Castanera R."/>
            <person name="Culley D."/>
            <person name="Daum C."/>
            <person name="Ezra D."/>
            <person name="Gonzalez J."/>
            <person name="Henrissat B."/>
            <person name="Kuo A."/>
            <person name="Liang C."/>
            <person name="Lipzen A."/>
            <person name="Lutzoni F."/>
            <person name="Magnuson J."/>
            <person name="Mondo S."/>
            <person name="Nolan M."/>
            <person name="Ohm R."/>
            <person name="Pangilinan J."/>
            <person name="Park H.-J."/>
            <person name="Ramirez L."/>
            <person name="Alfaro M."/>
            <person name="Sun H."/>
            <person name="Tritt A."/>
            <person name="Yoshinaga Y."/>
            <person name="Zwiers L.-H."/>
            <person name="Turgeon B."/>
            <person name="Goodwin S."/>
            <person name="Spatafora J."/>
            <person name="Crous P."/>
            <person name="Grigoriev I."/>
        </authorList>
    </citation>
    <scope>NUCLEOTIDE SEQUENCE</scope>
    <source>
        <strain evidence="1">CBS 525.71</strain>
    </source>
</reference>
<organism evidence="1 2">
    <name type="scientific">Macroventuria anomochaeta</name>
    <dbReference type="NCBI Taxonomy" id="301207"/>
    <lineage>
        <taxon>Eukaryota</taxon>
        <taxon>Fungi</taxon>
        <taxon>Dikarya</taxon>
        <taxon>Ascomycota</taxon>
        <taxon>Pezizomycotina</taxon>
        <taxon>Dothideomycetes</taxon>
        <taxon>Pleosporomycetidae</taxon>
        <taxon>Pleosporales</taxon>
        <taxon>Pleosporineae</taxon>
        <taxon>Didymellaceae</taxon>
        <taxon>Macroventuria</taxon>
    </lineage>
</organism>
<comment type="caution">
    <text evidence="1">The sequence shown here is derived from an EMBL/GenBank/DDBJ whole genome shotgun (WGS) entry which is preliminary data.</text>
</comment>
<evidence type="ECO:0000313" key="1">
    <source>
        <dbReference type="EMBL" id="KAF2628189.1"/>
    </source>
</evidence>